<keyword evidence="3" id="KW-1185">Reference proteome</keyword>
<organism evidence="2 3">
    <name type="scientific">Colletotrichum spinosum</name>
    <dbReference type="NCBI Taxonomy" id="1347390"/>
    <lineage>
        <taxon>Eukaryota</taxon>
        <taxon>Fungi</taxon>
        <taxon>Dikarya</taxon>
        <taxon>Ascomycota</taxon>
        <taxon>Pezizomycotina</taxon>
        <taxon>Sordariomycetes</taxon>
        <taxon>Hypocreomycetidae</taxon>
        <taxon>Glomerellales</taxon>
        <taxon>Glomerellaceae</taxon>
        <taxon>Colletotrichum</taxon>
        <taxon>Colletotrichum orbiculare species complex</taxon>
    </lineage>
</organism>
<proteinExistence type="predicted"/>
<dbReference type="InterPro" id="IPR036305">
    <property type="entry name" value="RGS_sf"/>
</dbReference>
<dbReference type="Gene3D" id="1.10.167.10">
    <property type="entry name" value="Regulator of G-protein Signalling 4, domain 2"/>
    <property type="match status" value="1"/>
</dbReference>
<keyword evidence="1" id="KW-1133">Transmembrane helix</keyword>
<evidence type="ECO:0000313" key="3">
    <source>
        <dbReference type="Proteomes" id="UP000295083"/>
    </source>
</evidence>
<accession>A0A4R8QQ13</accession>
<dbReference type="InterPro" id="IPR044926">
    <property type="entry name" value="RGS_subdomain_2"/>
</dbReference>
<reference evidence="2 3" key="1">
    <citation type="submission" date="2018-11" db="EMBL/GenBank/DDBJ databases">
        <title>Genome sequence and assembly of Colletotrichum spinosum.</title>
        <authorList>
            <person name="Gan P."/>
            <person name="Shirasu K."/>
        </authorList>
    </citation>
    <scope>NUCLEOTIDE SEQUENCE [LARGE SCALE GENOMIC DNA]</scope>
    <source>
        <strain evidence="2 3">CBS 515.97</strain>
    </source>
</reference>
<feature type="transmembrane region" description="Helical" evidence="1">
    <location>
        <begin position="260"/>
        <end position="281"/>
    </location>
</feature>
<dbReference type="SUPFAM" id="SSF48097">
    <property type="entry name" value="Regulator of G-protein signaling, RGS"/>
    <property type="match status" value="1"/>
</dbReference>
<dbReference type="PANTHER" id="PTHR39466:SF1">
    <property type="entry name" value="RGS DOMAIN-CONTAINING PROTEIN"/>
    <property type="match status" value="1"/>
</dbReference>
<gene>
    <name evidence="2" type="ORF">C8035_v001202</name>
</gene>
<dbReference type="EMBL" id="QAPG01000020">
    <property type="protein sequence ID" value="TDZ37865.1"/>
    <property type="molecule type" value="Genomic_DNA"/>
</dbReference>
<dbReference type="PANTHER" id="PTHR39466">
    <property type="entry name" value="RGS DOMAIN-CONTAINING PROTEIN"/>
    <property type="match status" value="1"/>
</dbReference>
<evidence type="ECO:0000313" key="2">
    <source>
        <dbReference type="EMBL" id="TDZ37865.1"/>
    </source>
</evidence>
<dbReference type="AlphaFoldDB" id="A0A4R8QQ13"/>
<sequence>MSLKFYKKPGAERPWRPPVMNEDCRRYRRRARRTNKWIPPRLAFEEVIRNNTDSPCSLNDFMDYLVYVEQDAETLQFFLWYCSYIQSWTALSPQERALSQRWDVDRAKKPSARAGRKKNGSKVSNILEILDEQSNQLDTATRAKRASQSARFTLPRMSFMKRGEEKEVEEVMFTPTTTLPQPFREDINAVINHYINSNAPRRLNLTKDDREAVLTAAASTTHPSALLPAFEKVEALLRGKLHPNFIRYTMSNTNCAATNLLRLLGLVLFLVGIILDIVFIVSSVSQYYRFLCTPFFFLGLAIFVSALDGVSLSLHVAGRRHIHPWEVPDLESGTGADKRHRRAATQETVLGAVDLLRKPSLQTFGPENLFAGEGWVATYEKRSLLGRIFERSVVSHNRYLRVLQDGVVIGAVLWASVATVGIVVGSIFIPRYNMF</sequence>
<keyword evidence="1" id="KW-0812">Transmembrane</keyword>
<dbReference type="Proteomes" id="UP000295083">
    <property type="component" value="Unassembled WGS sequence"/>
</dbReference>
<evidence type="ECO:0000256" key="1">
    <source>
        <dbReference type="SAM" id="Phobius"/>
    </source>
</evidence>
<keyword evidence="1" id="KW-0472">Membrane</keyword>
<evidence type="ECO:0008006" key="4">
    <source>
        <dbReference type="Google" id="ProtNLM"/>
    </source>
</evidence>
<comment type="caution">
    <text evidence="2">The sequence shown here is derived from an EMBL/GenBank/DDBJ whole genome shotgun (WGS) entry which is preliminary data.</text>
</comment>
<feature type="transmembrane region" description="Helical" evidence="1">
    <location>
        <begin position="287"/>
        <end position="310"/>
    </location>
</feature>
<feature type="transmembrane region" description="Helical" evidence="1">
    <location>
        <begin position="407"/>
        <end position="429"/>
    </location>
</feature>
<protein>
    <recommendedName>
        <fullName evidence="4">RGS domain-containing protein</fullName>
    </recommendedName>
</protein>
<name>A0A4R8QQ13_9PEZI</name>